<name>A0AAD7HLF8_9AGAR</name>
<accession>A0AAD7HLF8</accession>
<dbReference type="AlphaFoldDB" id="A0AAD7HLF8"/>
<reference evidence="1" key="1">
    <citation type="submission" date="2023-03" db="EMBL/GenBank/DDBJ databases">
        <title>Massive genome expansion in bonnet fungi (Mycena s.s.) driven by repeated elements and novel gene families across ecological guilds.</title>
        <authorList>
            <consortium name="Lawrence Berkeley National Laboratory"/>
            <person name="Harder C.B."/>
            <person name="Miyauchi S."/>
            <person name="Viragh M."/>
            <person name="Kuo A."/>
            <person name="Thoen E."/>
            <person name="Andreopoulos B."/>
            <person name="Lu D."/>
            <person name="Skrede I."/>
            <person name="Drula E."/>
            <person name="Henrissat B."/>
            <person name="Morin E."/>
            <person name="Kohler A."/>
            <person name="Barry K."/>
            <person name="LaButti K."/>
            <person name="Morin E."/>
            <person name="Salamov A."/>
            <person name="Lipzen A."/>
            <person name="Mereny Z."/>
            <person name="Hegedus B."/>
            <person name="Baldrian P."/>
            <person name="Stursova M."/>
            <person name="Weitz H."/>
            <person name="Taylor A."/>
            <person name="Grigoriev I.V."/>
            <person name="Nagy L.G."/>
            <person name="Martin F."/>
            <person name="Kauserud H."/>
        </authorList>
    </citation>
    <scope>NUCLEOTIDE SEQUENCE</scope>
    <source>
        <strain evidence="1">CBHHK188m</strain>
    </source>
</reference>
<comment type="caution">
    <text evidence="1">The sequence shown here is derived from an EMBL/GenBank/DDBJ whole genome shotgun (WGS) entry which is preliminary data.</text>
</comment>
<keyword evidence="2" id="KW-1185">Reference proteome</keyword>
<evidence type="ECO:0000313" key="2">
    <source>
        <dbReference type="Proteomes" id="UP001215280"/>
    </source>
</evidence>
<proteinExistence type="predicted"/>
<dbReference type="Proteomes" id="UP001215280">
    <property type="component" value="Unassembled WGS sequence"/>
</dbReference>
<dbReference type="EMBL" id="JARJLG010000247">
    <property type="protein sequence ID" value="KAJ7723452.1"/>
    <property type="molecule type" value="Genomic_DNA"/>
</dbReference>
<protein>
    <submittedName>
        <fullName evidence="1">Uncharacterized protein</fullName>
    </submittedName>
</protein>
<sequence length="218" mass="25448">MRRCTELRTVDGRVAPRLVRAAPAWTPPNFRSCAPSRPRSGLRRTAPMRALYEHPRSIYPGPRWYGQQMYQRMREILVIFSQFVSTEHACCLRYLCRMPASRRVARTPRNAADKPCRCRTHRVRDVRLRVPPIVYGSIYNSYSQPHPLDAWETQFANGMRTSRRGTFRTTALHAVHAQERSLILKLRGEYRRFGTRCVRPNLVGCERTSRPAPIPDWL</sequence>
<evidence type="ECO:0000313" key="1">
    <source>
        <dbReference type="EMBL" id="KAJ7723452.1"/>
    </source>
</evidence>
<organism evidence="1 2">
    <name type="scientific">Mycena maculata</name>
    <dbReference type="NCBI Taxonomy" id="230809"/>
    <lineage>
        <taxon>Eukaryota</taxon>
        <taxon>Fungi</taxon>
        <taxon>Dikarya</taxon>
        <taxon>Basidiomycota</taxon>
        <taxon>Agaricomycotina</taxon>
        <taxon>Agaricomycetes</taxon>
        <taxon>Agaricomycetidae</taxon>
        <taxon>Agaricales</taxon>
        <taxon>Marasmiineae</taxon>
        <taxon>Mycenaceae</taxon>
        <taxon>Mycena</taxon>
    </lineage>
</organism>
<gene>
    <name evidence="1" type="ORF">DFH07DRAFT_855845</name>
</gene>